<feature type="region of interest" description="Disordered" evidence="1">
    <location>
        <begin position="137"/>
        <end position="197"/>
    </location>
</feature>
<feature type="region of interest" description="Disordered" evidence="1">
    <location>
        <begin position="589"/>
        <end position="660"/>
    </location>
</feature>
<name>A0AAW2VGV8_9LAMI</name>
<keyword evidence="2" id="KW-0812">Transmembrane</keyword>
<feature type="compositionally biased region" description="Basic and acidic residues" evidence="1">
    <location>
        <begin position="1211"/>
        <end position="1239"/>
    </location>
</feature>
<feature type="compositionally biased region" description="Basic and acidic residues" evidence="1">
    <location>
        <begin position="172"/>
        <end position="195"/>
    </location>
</feature>
<feature type="compositionally biased region" description="Basic and acidic residues" evidence="1">
    <location>
        <begin position="769"/>
        <end position="781"/>
    </location>
</feature>
<feature type="compositionally biased region" description="Basic and acidic residues" evidence="1">
    <location>
        <begin position="648"/>
        <end position="660"/>
    </location>
</feature>
<keyword evidence="2" id="KW-1133">Transmembrane helix</keyword>
<accession>A0AAW2VGV8</accession>
<feature type="region of interest" description="Disordered" evidence="1">
    <location>
        <begin position="235"/>
        <end position="371"/>
    </location>
</feature>
<feature type="region of interest" description="Disordered" evidence="1">
    <location>
        <begin position="769"/>
        <end position="848"/>
    </location>
</feature>
<gene>
    <name evidence="3" type="ORF">Slati_3013100</name>
</gene>
<evidence type="ECO:0000313" key="3">
    <source>
        <dbReference type="EMBL" id="KAL0428383.1"/>
    </source>
</evidence>
<evidence type="ECO:0000256" key="1">
    <source>
        <dbReference type="SAM" id="MobiDB-lite"/>
    </source>
</evidence>
<proteinExistence type="predicted"/>
<feature type="transmembrane region" description="Helical" evidence="2">
    <location>
        <begin position="22"/>
        <end position="44"/>
    </location>
</feature>
<dbReference type="EMBL" id="JACGWN010000010">
    <property type="protein sequence ID" value="KAL0428383.1"/>
    <property type="molecule type" value="Genomic_DNA"/>
</dbReference>
<feature type="region of interest" description="Disordered" evidence="1">
    <location>
        <begin position="677"/>
        <end position="701"/>
    </location>
</feature>
<feature type="compositionally biased region" description="Polar residues" evidence="1">
    <location>
        <begin position="275"/>
        <end position="285"/>
    </location>
</feature>
<organism evidence="3">
    <name type="scientific">Sesamum latifolium</name>
    <dbReference type="NCBI Taxonomy" id="2727402"/>
    <lineage>
        <taxon>Eukaryota</taxon>
        <taxon>Viridiplantae</taxon>
        <taxon>Streptophyta</taxon>
        <taxon>Embryophyta</taxon>
        <taxon>Tracheophyta</taxon>
        <taxon>Spermatophyta</taxon>
        <taxon>Magnoliopsida</taxon>
        <taxon>eudicotyledons</taxon>
        <taxon>Gunneridae</taxon>
        <taxon>Pentapetalae</taxon>
        <taxon>asterids</taxon>
        <taxon>lamiids</taxon>
        <taxon>Lamiales</taxon>
        <taxon>Pedaliaceae</taxon>
        <taxon>Sesamum</taxon>
    </lineage>
</organism>
<feature type="compositionally biased region" description="Polar residues" evidence="1">
    <location>
        <begin position="589"/>
        <end position="600"/>
    </location>
</feature>
<dbReference type="PANTHER" id="PTHR33870">
    <property type="entry name" value="CARDIOMYOPATHY-ASSOCIATED PROTEIN"/>
    <property type="match status" value="1"/>
</dbReference>
<feature type="region of interest" description="Disordered" evidence="1">
    <location>
        <begin position="948"/>
        <end position="971"/>
    </location>
</feature>
<protein>
    <submittedName>
        <fullName evidence="3">Uncharacterized protein</fullName>
    </submittedName>
</protein>
<reference evidence="3" key="2">
    <citation type="journal article" date="2024" name="Plant">
        <title>Genomic evolution and insights into agronomic trait innovations of Sesamum species.</title>
        <authorList>
            <person name="Miao H."/>
            <person name="Wang L."/>
            <person name="Qu L."/>
            <person name="Liu H."/>
            <person name="Sun Y."/>
            <person name="Le M."/>
            <person name="Wang Q."/>
            <person name="Wei S."/>
            <person name="Zheng Y."/>
            <person name="Lin W."/>
            <person name="Duan Y."/>
            <person name="Cao H."/>
            <person name="Xiong S."/>
            <person name="Wang X."/>
            <person name="Wei L."/>
            <person name="Li C."/>
            <person name="Ma Q."/>
            <person name="Ju M."/>
            <person name="Zhao R."/>
            <person name="Li G."/>
            <person name="Mu C."/>
            <person name="Tian Q."/>
            <person name="Mei H."/>
            <person name="Zhang T."/>
            <person name="Gao T."/>
            <person name="Zhang H."/>
        </authorList>
    </citation>
    <scope>NUCLEOTIDE SEQUENCE</scope>
    <source>
        <strain evidence="3">KEN1</strain>
    </source>
</reference>
<dbReference type="PANTHER" id="PTHR33870:SF4">
    <property type="entry name" value="CARDIOMYOPATHY-ASSOCIATED PROTEIN"/>
    <property type="match status" value="1"/>
</dbReference>
<feature type="compositionally biased region" description="Basic and acidic residues" evidence="1">
    <location>
        <begin position="1319"/>
        <end position="1350"/>
    </location>
</feature>
<feature type="compositionally biased region" description="Basic and acidic residues" evidence="1">
    <location>
        <begin position="828"/>
        <end position="842"/>
    </location>
</feature>
<feature type="region of interest" description="Disordered" evidence="1">
    <location>
        <begin position="543"/>
        <end position="576"/>
    </location>
</feature>
<comment type="caution">
    <text evidence="3">The sequence shown here is derived from an EMBL/GenBank/DDBJ whole genome shotgun (WGS) entry which is preliminary data.</text>
</comment>
<reference evidence="3" key="1">
    <citation type="submission" date="2020-06" db="EMBL/GenBank/DDBJ databases">
        <authorList>
            <person name="Li T."/>
            <person name="Hu X."/>
            <person name="Zhang T."/>
            <person name="Song X."/>
            <person name="Zhang H."/>
            <person name="Dai N."/>
            <person name="Sheng W."/>
            <person name="Hou X."/>
            <person name="Wei L."/>
        </authorList>
    </citation>
    <scope>NUCLEOTIDE SEQUENCE</scope>
    <source>
        <strain evidence="3">KEN1</strain>
        <tissue evidence="3">Leaf</tissue>
    </source>
</reference>
<feature type="compositionally biased region" description="Acidic residues" evidence="1">
    <location>
        <begin position="249"/>
        <end position="272"/>
    </location>
</feature>
<feature type="compositionally biased region" description="Basic and acidic residues" evidence="1">
    <location>
        <begin position="564"/>
        <end position="576"/>
    </location>
</feature>
<feature type="compositionally biased region" description="Basic and acidic residues" evidence="1">
    <location>
        <begin position="1163"/>
        <end position="1189"/>
    </location>
</feature>
<feature type="transmembrane region" description="Helical" evidence="2">
    <location>
        <begin position="51"/>
        <end position="74"/>
    </location>
</feature>
<sequence>MGIKLLEIGIKMSKGVIFTIRVSFRSICNHPFLVGILFLLAFVFRHFPFVFSLLVSASPVLIATAVLLGTLLSFGQPNIPELETEDRITCEAVSINNGVSGDNYVALEQSLSHNVERQSEKRRDVALQAMQEPSLPVSKHGEICGEGSSNDTSLFVDKGSRGVGSENGGVREGNREVGDGRCKRKFEGNKERLSDGEAMQNHYASGRKVNAEHAGSDNEKSDADSFDSEMVNVDLLESPPHSPWKHVDDQEDEDEDEDVDDDESEEHDDDASDSGTDQAESSSPDASVADIMPMLDELHPLLDDDAPQPVEMSRHGSKAARGRSPQSGVSSNELDDETDNQADDDNEDDEAPEKEELTKSAITWTEEDQKNLMDLGSSEIERNQRLENVIMRRRARKYMSMVPEINLIDFESSDSPFHIAPITTTRQNPFDVPNDSYYNSGLPPVPGSAPSILVPRRNPFDIPFESSEEKSNVMGDGFQEEFTTSQSRESLFRRHESFNVGPAVFAHNKQEKQEFRMRPYFVPVQMIPEESGFSSFLRQSSELSSRASSVPETESVGSVEELEEQKPAEDNPREIEVISRTEEVILKQSSVSQELVSTTEASEEDVPQEPKLISEIKHVSEQIGHGSQSSEEESLVDKSSRSSSFSEVSERVFTETKGETESVGALDILRQNSVGSTDLSAASPQVDEVPQKEPVYDTSPPAIRRSFSFASSSFDQHAESDPSFAPVMIKRTVTFVERDSDVISQEIEKEIMTLPELLKLHLAGDLESARVHNDGQNDNRSSDVSGADQKYKSQGVPAVPSKSCVKAPLEEKHMDQHTRDQVPSSSSSRDKSLGESEQEKHLPISQRESLLTVTVLPFKGQRDEERSVDKKETVVSSNSHAEVFHEANERLMSTPSAGANTPTFYDAGMHEPNFEHVEEVQVPNTPVDSCERMRHVDLNIQEMYELDDDRSPNINSPFTPDYSSMPSTASEEATKEIDEGLLSELENAGDFRVIERGSGSNEFKELPRKAESTAAGTEVMVQSAKASDHRQVDRDTASGMPKVEDINVVHKQFGDKEIEKPVLLVQHRTDAVTGETIAEHFESCKLYIKTSRKDSAHETTILEARDANLGNKQVNDGSEGSRKLPDPVNDVLRVVDSGETQGTSEVHVAKNTASEGTSLPPKKAVDGNSEKEPKPKTNDGSVEVKEEKPGSSVGKETGVEGIGSNVGSVEVKAEKPKETSRKEISSDTRSVEVEAENCKKQVGNDGSVEVKAEQAGSSVGKEASPEEINGNVGSVEVEVERMKEPSSEEISSNAGSTEVEAEKESGVEEISSSAGLVETKAEQLQESAKESRSTDGPVDVKVEKPTEANVKETSSSGGSIDVQAEKTGSYVDKETSGKELSSNNNGLAEVKEEKVSFMGKEPSVRETSSPDGSVRVEAQKIGSSLASLKEISIIATEKSDHRFRAPSDLRTTASDEGKR</sequence>
<keyword evidence="2" id="KW-0472">Membrane</keyword>
<feature type="compositionally biased region" description="Gly residues" evidence="1">
    <location>
        <begin position="161"/>
        <end position="171"/>
    </location>
</feature>
<feature type="compositionally biased region" description="Polar residues" evidence="1">
    <location>
        <begin position="952"/>
        <end position="971"/>
    </location>
</feature>
<evidence type="ECO:0000256" key="2">
    <source>
        <dbReference type="SAM" id="Phobius"/>
    </source>
</evidence>
<feature type="compositionally biased region" description="Acidic residues" evidence="1">
    <location>
        <begin position="333"/>
        <end position="353"/>
    </location>
</feature>
<feature type="compositionally biased region" description="Low complexity" evidence="1">
    <location>
        <begin position="1266"/>
        <end position="1276"/>
    </location>
</feature>
<feature type="region of interest" description="Disordered" evidence="1">
    <location>
        <begin position="1107"/>
        <end position="1415"/>
    </location>
</feature>
<feature type="compositionally biased region" description="Basic and acidic residues" evidence="1">
    <location>
        <begin position="808"/>
        <end position="820"/>
    </location>
</feature>